<accession>A0ABD2J0H9</accession>
<dbReference type="EMBL" id="JBICBT010001056">
    <property type="protein sequence ID" value="KAL3085614.1"/>
    <property type="molecule type" value="Genomic_DNA"/>
</dbReference>
<feature type="region of interest" description="Disordered" evidence="1">
    <location>
        <begin position="139"/>
        <end position="219"/>
    </location>
</feature>
<keyword evidence="2" id="KW-0732">Signal</keyword>
<feature type="region of interest" description="Disordered" evidence="1">
    <location>
        <begin position="77"/>
        <end position="120"/>
    </location>
</feature>
<organism evidence="3 4">
    <name type="scientific">Heterodera trifolii</name>
    <dbReference type="NCBI Taxonomy" id="157864"/>
    <lineage>
        <taxon>Eukaryota</taxon>
        <taxon>Metazoa</taxon>
        <taxon>Ecdysozoa</taxon>
        <taxon>Nematoda</taxon>
        <taxon>Chromadorea</taxon>
        <taxon>Rhabditida</taxon>
        <taxon>Tylenchina</taxon>
        <taxon>Tylenchomorpha</taxon>
        <taxon>Tylenchoidea</taxon>
        <taxon>Heteroderidae</taxon>
        <taxon>Heteroderinae</taxon>
        <taxon>Heterodera</taxon>
    </lineage>
</organism>
<feature type="signal peptide" evidence="2">
    <location>
        <begin position="1"/>
        <end position="19"/>
    </location>
</feature>
<name>A0ABD2J0H9_9BILA</name>
<reference evidence="3 4" key="1">
    <citation type="submission" date="2024-10" db="EMBL/GenBank/DDBJ databases">
        <authorList>
            <person name="Kim D."/>
        </authorList>
    </citation>
    <scope>NUCLEOTIDE SEQUENCE [LARGE SCALE GENOMIC DNA]</scope>
    <source>
        <strain evidence="3">BH-2024</strain>
    </source>
</reference>
<dbReference type="AlphaFoldDB" id="A0ABD2J0H9"/>
<evidence type="ECO:0000256" key="2">
    <source>
        <dbReference type="SAM" id="SignalP"/>
    </source>
</evidence>
<feature type="chain" id="PRO_5044829707" evidence="2">
    <location>
        <begin position="20"/>
        <end position="219"/>
    </location>
</feature>
<proteinExistence type="predicted"/>
<evidence type="ECO:0000256" key="1">
    <source>
        <dbReference type="SAM" id="MobiDB-lite"/>
    </source>
</evidence>
<sequence length="219" mass="23393">MFAPKFLLAFLVCVAFAIGNKHGKTARKMAKNQVAKDEFEQAFSPLVPVELAQKKFEHRIDQMEKQLSEVINSVRGCIPKKGDDEEEEEEENSTGSGTFNRNTSRGSSTGSTVSIGIERTRRPTGYNALIEGITGISASAASDQRNSSGRPSFTMPSGPLHSTGSTSGRRLSTDNAALGRRSTSGPRRSTSSTSGPRRSTSSTSGPRRSTSSTSAGPHH</sequence>
<feature type="compositionally biased region" description="Low complexity" evidence="1">
    <location>
        <begin position="100"/>
        <end position="112"/>
    </location>
</feature>
<evidence type="ECO:0000313" key="3">
    <source>
        <dbReference type="EMBL" id="KAL3085614.1"/>
    </source>
</evidence>
<feature type="compositionally biased region" description="Polar residues" evidence="1">
    <location>
        <begin position="139"/>
        <end position="155"/>
    </location>
</feature>
<protein>
    <submittedName>
        <fullName evidence="3">Uncharacterized protein</fullName>
    </submittedName>
</protein>
<comment type="caution">
    <text evidence="3">The sequence shown here is derived from an EMBL/GenBank/DDBJ whole genome shotgun (WGS) entry which is preliminary data.</text>
</comment>
<gene>
    <name evidence="3" type="ORF">niasHT_037355</name>
</gene>
<keyword evidence="4" id="KW-1185">Reference proteome</keyword>
<dbReference type="Proteomes" id="UP001620626">
    <property type="component" value="Unassembled WGS sequence"/>
</dbReference>
<feature type="compositionally biased region" description="Low complexity" evidence="1">
    <location>
        <begin position="179"/>
        <end position="219"/>
    </location>
</feature>
<evidence type="ECO:0000313" key="4">
    <source>
        <dbReference type="Proteomes" id="UP001620626"/>
    </source>
</evidence>